<organism evidence="3 4">
    <name type="scientific">Sphingobacterium humi</name>
    <dbReference type="NCBI Taxonomy" id="1796905"/>
    <lineage>
        <taxon>Bacteria</taxon>
        <taxon>Pseudomonadati</taxon>
        <taxon>Bacteroidota</taxon>
        <taxon>Sphingobacteriia</taxon>
        <taxon>Sphingobacteriales</taxon>
        <taxon>Sphingobacteriaceae</taxon>
        <taxon>Sphingobacterium</taxon>
    </lineage>
</organism>
<name>A0A6N8L2R1_9SPHI</name>
<comment type="caution">
    <text evidence="3">The sequence shown here is derived from an EMBL/GenBank/DDBJ whole genome shotgun (WGS) entry which is preliminary data.</text>
</comment>
<protein>
    <submittedName>
        <fullName evidence="3">Uncharacterized protein</fullName>
    </submittedName>
</protein>
<dbReference type="EMBL" id="WSQA01000008">
    <property type="protein sequence ID" value="MVZ62791.1"/>
    <property type="molecule type" value="Genomic_DNA"/>
</dbReference>
<evidence type="ECO:0000313" key="3">
    <source>
        <dbReference type="EMBL" id="MVZ62791.1"/>
    </source>
</evidence>
<keyword evidence="2" id="KW-0472">Membrane</keyword>
<dbReference type="OrthoDB" id="711099at2"/>
<feature type="transmembrane region" description="Helical" evidence="2">
    <location>
        <begin position="39"/>
        <end position="57"/>
    </location>
</feature>
<evidence type="ECO:0000256" key="2">
    <source>
        <dbReference type="SAM" id="Phobius"/>
    </source>
</evidence>
<proteinExistence type="predicted"/>
<sequence>MKPKTISIAIVLALLAIILFNNKEEASFWLFGDIRTSKLLILAVFFLLGVLVGAVLFRRRRKHPKEYGVTNPNTPISEDDEYLGNNDEGLSDADREYIRRD</sequence>
<keyword evidence="4" id="KW-1185">Reference proteome</keyword>
<gene>
    <name evidence="3" type="ORF">GQF63_12210</name>
</gene>
<keyword evidence="2" id="KW-1133">Transmembrane helix</keyword>
<evidence type="ECO:0000313" key="4">
    <source>
        <dbReference type="Proteomes" id="UP000435036"/>
    </source>
</evidence>
<dbReference type="Proteomes" id="UP000435036">
    <property type="component" value="Unassembled WGS sequence"/>
</dbReference>
<feature type="region of interest" description="Disordered" evidence="1">
    <location>
        <begin position="65"/>
        <end position="93"/>
    </location>
</feature>
<keyword evidence="2" id="KW-0812">Transmembrane</keyword>
<evidence type="ECO:0000256" key="1">
    <source>
        <dbReference type="SAM" id="MobiDB-lite"/>
    </source>
</evidence>
<dbReference type="AlphaFoldDB" id="A0A6N8L2R1"/>
<accession>A0A6N8L2R1</accession>
<reference evidence="3 4" key="1">
    <citation type="submission" date="2019-12" db="EMBL/GenBank/DDBJ databases">
        <authorList>
            <person name="Dong K."/>
        </authorList>
    </citation>
    <scope>NUCLEOTIDE SEQUENCE [LARGE SCALE GENOMIC DNA]</scope>
    <source>
        <strain evidence="3 4">JCM 31225</strain>
    </source>
</reference>
<dbReference type="RefSeq" id="WP_160369514.1">
    <property type="nucleotide sequence ID" value="NZ_WSQA01000008.1"/>
</dbReference>